<feature type="domain" description="Acyltransferase 3" evidence="2">
    <location>
        <begin position="11"/>
        <end position="319"/>
    </location>
</feature>
<feature type="transmembrane region" description="Helical" evidence="1">
    <location>
        <begin position="184"/>
        <end position="201"/>
    </location>
</feature>
<keyword evidence="3" id="KW-0012">Acyltransferase</keyword>
<keyword evidence="1" id="KW-0812">Transmembrane</keyword>
<feature type="transmembrane region" description="Helical" evidence="1">
    <location>
        <begin position="303"/>
        <end position="324"/>
    </location>
</feature>
<dbReference type="InterPro" id="IPR002656">
    <property type="entry name" value="Acyl_transf_3_dom"/>
</dbReference>
<evidence type="ECO:0000256" key="1">
    <source>
        <dbReference type="SAM" id="Phobius"/>
    </source>
</evidence>
<dbReference type="Proteomes" id="UP000245778">
    <property type="component" value="Unassembled WGS sequence"/>
</dbReference>
<dbReference type="RefSeq" id="WP_165366647.1">
    <property type="nucleotide sequence ID" value="NZ_JANKAR010000005.1"/>
</dbReference>
<reference evidence="3 4" key="1">
    <citation type="submission" date="2018-04" db="EMBL/GenBank/DDBJ databases">
        <title>Genomic Encyclopedia of Type Strains, Phase IV (KMG-IV): sequencing the most valuable type-strain genomes for metagenomic binning, comparative biology and taxonomic classification.</title>
        <authorList>
            <person name="Goeker M."/>
        </authorList>
    </citation>
    <scope>NUCLEOTIDE SEQUENCE [LARGE SCALE GENOMIC DNA]</scope>
    <source>
        <strain evidence="3 4">DSM 26588</strain>
    </source>
</reference>
<evidence type="ECO:0000313" key="3">
    <source>
        <dbReference type="EMBL" id="PVY46305.1"/>
    </source>
</evidence>
<protein>
    <submittedName>
        <fullName evidence="3">Surface polysaccharide O-acyltransferase-like enzyme</fullName>
    </submittedName>
</protein>
<comment type="caution">
    <text evidence="3">The sequence shown here is derived from an EMBL/GenBank/DDBJ whole genome shotgun (WGS) entry which is preliminary data.</text>
</comment>
<feature type="transmembrane region" description="Helical" evidence="1">
    <location>
        <begin position="270"/>
        <end position="291"/>
    </location>
</feature>
<dbReference type="GO" id="GO:0016747">
    <property type="term" value="F:acyltransferase activity, transferring groups other than amino-acyl groups"/>
    <property type="evidence" value="ECO:0007669"/>
    <property type="project" value="InterPro"/>
</dbReference>
<dbReference type="Pfam" id="PF01757">
    <property type="entry name" value="Acyl_transf_3"/>
    <property type="match status" value="1"/>
</dbReference>
<gene>
    <name evidence="3" type="ORF">C7373_11712</name>
</gene>
<dbReference type="AlphaFoldDB" id="A0A2U1BCC9"/>
<feature type="transmembrane region" description="Helical" evidence="1">
    <location>
        <begin position="158"/>
        <end position="178"/>
    </location>
</feature>
<evidence type="ECO:0000313" key="4">
    <source>
        <dbReference type="Proteomes" id="UP000245778"/>
    </source>
</evidence>
<proteinExistence type="predicted"/>
<feature type="transmembrane region" description="Helical" evidence="1">
    <location>
        <begin position="12"/>
        <end position="30"/>
    </location>
</feature>
<feature type="transmembrane region" description="Helical" evidence="1">
    <location>
        <begin position="50"/>
        <end position="75"/>
    </location>
</feature>
<accession>A0A2U1BCC9</accession>
<name>A0A2U1BCC9_9FIRM</name>
<evidence type="ECO:0000259" key="2">
    <source>
        <dbReference type="Pfam" id="PF01757"/>
    </source>
</evidence>
<keyword evidence="3" id="KW-0808">Transferase</keyword>
<organism evidence="3 4">
    <name type="scientific">Intestinimonas butyriciproducens</name>
    <dbReference type="NCBI Taxonomy" id="1297617"/>
    <lineage>
        <taxon>Bacteria</taxon>
        <taxon>Bacillati</taxon>
        <taxon>Bacillota</taxon>
        <taxon>Clostridia</taxon>
        <taxon>Eubacteriales</taxon>
        <taxon>Intestinimonas</taxon>
    </lineage>
</organism>
<keyword evidence="1" id="KW-1133">Transmembrane helix</keyword>
<sequence>MKFPEKQERNSSLELLRIIGMMAIIGLHYFNGNMGGAATYAIYPTPQWWINQFFTSAFYPLVNCFVLITGFFMIISTRLRLRKAVELVILTAFYGVVSYAVGVTMGQELSAKCLFFALFPFFQGRRWFVETYIILLFFAPFISRLVQTLSKRNYQILLLAQLGFFSLWPTLGLSAPLLDGGYGITNFFTLYLIGGYIRLWGKDSRTIKTITKGRAISLYIICILGAFAASYFINPFSYAYINNIVAAVVIFLLFLQIDLKSLGINELSKYVFDVYFLHSDLNSCALLFEWLLRCSAFWTSLWIIPHLFLSIVVIFILCTGIAVCRKKLFSRTIDHWLDRWDKLNRPINI</sequence>
<feature type="transmembrane region" description="Helical" evidence="1">
    <location>
        <begin position="213"/>
        <end position="233"/>
    </location>
</feature>
<feature type="transmembrane region" description="Helical" evidence="1">
    <location>
        <begin position="87"/>
        <end position="107"/>
    </location>
</feature>
<keyword evidence="1" id="KW-0472">Membrane</keyword>
<feature type="transmembrane region" description="Helical" evidence="1">
    <location>
        <begin position="239"/>
        <end position="258"/>
    </location>
</feature>
<feature type="transmembrane region" description="Helical" evidence="1">
    <location>
        <begin position="127"/>
        <end position="146"/>
    </location>
</feature>
<dbReference type="EMBL" id="QEKK01000017">
    <property type="protein sequence ID" value="PVY46305.1"/>
    <property type="molecule type" value="Genomic_DNA"/>
</dbReference>